<name>A0A7J7MH53_9MAGN</name>
<dbReference type="InterPro" id="IPR053151">
    <property type="entry name" value="RNase_H-like"/>
</dbReference>
<organism evidence="3 4">
    <name type="scientific">Kingdonia uniflora</name>
    <dbReference type="NCBI Taxonomy" id="39325"/>
    <lineage>
        <taxon>Eukaryota</taxon>
        <taxon>Viridiplantae</taxon>
        <taxon>Streptophyta</taxon>
        <taxon>Embryophyta</taxon>
        <taxon>Tracheophyta</taxon>
        <taxon>Spermatophyta</taxon>
        <taxon>Magnoliopsida</taxon>
        <taxon>Ranunculales</taxon>
        <taxon>Circaeasteraceae</taxon>
        <taxon>Kingdonia</taxon>
    </lineage>
</organism>
<reference evidence="3 4" key="1">
    <citation type="journal article" date="2020" name="IScience">
        <title>Genome Sequencing of the Endangered Kingdonia uniflora (Circaeasteraceae, Ranunculales) Reveals Potential Mechanisms of Evolutionary Specialization.</title>
        <authorList>
            <person name="Sun Y."/>
            <person name="Deng T."/>
            <person name="Zhang A."/>
            <person name="Moore M.J."/>
            <person name="Landis J.B."/>
            <person name="Lin N."/>
            <person name="Zhang H."/>
            <person name="Zhang X."/>
            <person name="Huang J."/>
            <person name="Zhang X."/>
            <person name="Sun H."/>
            <person name="Wang H."/>
        </authorList>
    </citation>
    <scope>NUCLEOTIDE SEQUENCE [LARGE SCALE GENOMIC DNA]</scope>
    <source>
        <strain evidence="3">TB1705</strain>
        <tissue evidence="3">Leaf</tissue>
    </source>
</reference>
<sequence>MSKKKRDLFSHIRDTAHQSKSQMKNSVGDLSVLHKLQVPLHPRMFQQIKSYFWKIPNVGVVKINFVRSSRGNPEKGGAGFIIINHTGTFMRTYSYGLGNFTSYMAECSTLLQGLQDASYNGWLIAWSESDFVVGVEAFNNDNVP</sequence>
<evidence type="ECO:0000256" key="1">
    <source>
        <dbReference type="SAM" id="MobiDB-lite"/>
    </source>
</evidence>
<feature type="compositionally biased region" description="Basic and acidic residues" evidence="1">
    <location>
        <begin position="7"/>
        <end position="17"/>
    </location>
</feature>
<dbReference type="SUPFAM" id="SSF53098">
    <property type="entry name" value="Ribonuclease H-like"/>
    <property type="match status" value="1"/>
</dbReference>
<proteinExistence type="predicted"/>
<dbReference type="CDD" id="cd06222">
    <property type="entry name" value="RNase_H_like"/>
    <property type="match status" value="1"/>
</dbReference>
<dbReference type="EMBL" id="JACGCM010001511">
    <property type="protein sequence ID" value="KAF6154191.1"/>
    <property type="molecule type" value="Genomic_DNA"/>
</dbReference>
<dbReference type="PANTHER" id="PTHR47723">
    <property type="entry name" value="OS05G0353850 PROTEIN"/>
    <property type="match status" value="1"/>
</dbReference>
<evidence type="ECO:0000259" key="2">
    <source>
        <dbReference type="Pfam" id="PF13456"/>
    </source>
</evidence>
<dbReference type="GO" id="GO:0004523">
    <property type="term" value="F:RNA-DNA hybrid ribonuclease activity"/>
    <property type="evidence" value="ECO:0007669"/>
    <property type="project" value="InterPro"/>
</dbReference>
<comment type="caution">
    <text evidence="3">The sequence shown here is derived from an EMBL/GenBank/DDBJ whole genome shotgun (WGS) entry which is preliminary data.</text>
</comment>
<dbReference type="InterPro" id="IPR036397">
    <property type="entry name" value="RNaseH_sf"/>
</dbReference>
<keyword evidence="4" id="KW-1185">Reference proteome</keyword>
<evidence type="ECO:0000313" key="3">
    <source>
        <dbReference type="EMBL" id="KAF6154191.1"/>
    </source>
</evidence>
<dbReference type="Gene3D" id="3.30.420.10">
    <property type="entry name" value="Ribonuclease H-like superfamily/Ribonuclease H"/>
    <property type="match status" value="1"/>
</dbReference>
<evidence type="ECO:0000313" key="4">
    <source>
        <dbReference type="Proteomes" id="UP000541444"/>
    </source>
</evidence>
<feature type="region of interest" description="Disordered" evidence="1">
    <location>
        <begin position="1"/>
        <end position="23"/>
    </location>
</feature>
<dbReference type="PANTHER" id="PTHR47723:SF19">
    <property type="entry name" value="POLYNUCLEOTIDYL TRANSFERASE, RIBONUCLEASE H-LIKE SUPERFAMILY PROTEIN"/>
    <property type="match status" value="1"/>
</dbReference>
<dbReference type="AlphaFoldDB" id="A0A7J7MH53"/>
<feature type="domain" description="RNase H type-1" evidence="2">
    <location>
        <begin position="71"/>
        <end position="140"/>
    </location>
</feature>
<gene>
    <name evidence="3" type="ORF">GIB67_016443</name>
</gene>
<dbReference type="Pfam" id="PF13456">
    <property type="entry name" value="RVT_3"/>
    <property type="match status" value="1"/>
</dbReference>
<accession>A0A7J7MH53</accession>
<dbReference type="InterPro" id="IPR012337">
    <property type="entry name" value="RNaseH-like_sf"/>
</dbReference>
<dbReference type="InterPro" id="IPR002156">
    <property type="entry name" value="RNaseH_domain"/>
</dbReference>
<dbReference type="GO" id="GO:0003676">
    <property type="term" value="F:nucleic acid binding"/>
    <property type="evidence" value="ECO:0007669"/>
    <property type="project" value="InterPro"/>
</dbReference>
<dbReference type="Proteomes" id="UP000541444">
    <property type="component" value="Unassembled WGS sequence"/>
</dbReference>
<protein>
    <recommendedName>
        <fullName evidence="2">RNase H type-1 domain-containing protein</fullName>
    </recommendedName>
</protein>
<dbReference type="InterPro" id="IPR044730">
    <property type="entry name" value="RNase_H-like_dom_plant"/>
</dbReference>
<dbReference type="OrthoDB" id="588006at2759"/>